<dbReference type="InterPro" id="IPR029063">
    <property type="entry name" value="SAM-dependent_MTases_sf"/>
</dbReference>
<dbReference type="GO" id="GO:0008168">
    <property type="term" value="F:methyltransferase activity"/>
    <property type="evidence" value="ECO:0007669"/>
    <property type="project" value="UniProtKB-KW"/>
</dbReference>
<keyword evidence="5" id="KW-1185">Reference proteome</keyword>
<reference evidence="4 5" key="1">
    <citation type="journal article" date="2019" name="Int. J. Syst. Evol. Microbiol.">
        <title>The Global Catalogue of Microorganisms (GCM) 10K type strain sequencing project: providing services to taxonomists for standard genome sequencing and annotation.</title>
        <authorList>
            <consortium name="The Broad Institute Genomics Platform"/>
            <consortium name="The Broad Institute Genome Sequencing Center for Infectious Disease"/>
            <person name="Wu L."/>
            <person name="Ma J."/>
        </authorList>
    </citation>
    <scope>NUCLEOTIDE SEQUENCE [LARGE SCALE GENOMIC DNA]</scope>
    <source>
        <strain evidence="4 5">JCM 30072</strain>
    </source>
</reference>
<dbReference type="SUPFAM" id="SSF53335">
    <property type="entry name" value="S-adenosyl-L-methionine-dependent methyltransferases"/>
    <property type="match status" value="1"/>
</dbReference>
<name>A0ABD5W189_9EURY</name>
<dbReference type="EC" id="2.1.1.-" evidence="4"/>
<dbReference type="Gene3D" id="3.40.50.150">
    <property type="entry name" value="Vaccinia Virus protein VP39"/>
    <property type="match status" value="1"/>
</dbReference>
<dbReference type="PANTHER" id="PTHR43861">
    <property type="entry name" value="TRANS-ACONITATE 2-METHYLTRANSFERASE-RELATED"/>
    <property type="match status" value="1"/>
</dbReference>
<evidence type="ECO:0000256" key="2">
    <source>
        <dbReference type="ARBA" id="ARBA00022679"/>
    </source>
</evidence>
<dbReference type="RefSeq" id="WP_267162079.1">
    <property type="nucleotide sequence ID" value="NZ_CP112972.1"/>
</dbReference>
<dbReference type="AlphaFoldDB" id="A0ABD5W189"/>
<proteinExistence type="predicted"/>
<evidence type="ECO:0000259" key="3">
    <source>
        <dbReference type="Pfam" id="PF13649"/>
    </source>
</evidence>
<dbReference type="Pfam" id="PF13649">
    <property type="entry name" value="Methyltransf_25"/>
    <property type="match status" value="1"/>
</dbReference>
<dbReference type="PANTHER" id="PTHR43861:SF1">
    <property type="entry name" value="TRANS-ACONITATE 2-METHYLTRANSFERASE"/>
    <property type="match status" value="1"/>
</dbReference>
<dbReference type="GeneID" id="76631457"/>
<dbReference type="GO" id="GO:0032259">
    <property type="term" value="P:methylation"/>
    <property type="evidence" value="ECO:0007669"/>
    <property type="project" value="UniProtKB-KW"/>
</dbReference>
<dbReference type="CDD" id="cd02440">
    <property type="entry name" value="AdoMet_MTases"/>
    <property type="match status" value="1"/>
</dbReference>
<evidence type="ECO:0000313" key="5">
    <source>
        <dbReference type="Proteomes" id="UP001596445"/>
    </source>
</evidence>
<organism evidence="4 5">
    <name type="scientific">Halovenus salina</name>
    <dbReference type="NCBI Taxonomy" id="1510225"/>
    <lineage>
        <taxon>Archaea</taxon>
        <taxon>Methanobacteriati</taxon>
        <taxon>Methanobacteriota</taxon>
        <taxon>Stenosarchaea group</taxon>
        <taxon>Halobacteria</taxon>
        <taxon>Halobacteriales</taxon>
        <taxon>Haloarculaceae</taxon>
        <taxon>Halovenus</taxon>
    </lineage>
</organism>
<keyword evidence="2 4" id="KW-0808">Transferase</keyword>
<dbReference type="InterPro" id="IPR041698">
    <property type="entry name" value="Methyltransf_25"/>
</dbReference>
<protein>
    <submittedName>
        <fullName evidence="4">Class I SAM-dependent methyltransferase</fullName>
        <ecNumber evidence="4">2.1.1.-</ecNumber>
    </submittedName>
</protein>
<evidence type="ECO:0000313" key="4">
    <source>
        <dbReference type="EMBL" id="MFC7059311.1"/>
    </source>
</evidence>
<gene>
    <name evidence="4" type="ORF">ACFQQG_15470</name>
</gene>
<comment type="caution">
    <text evidence="4">The sequence shown here is derived from an EMBL/GenBank/DDBJ whole genome shotgun (WGS) entry which is preliminary data.</text>
</comment>
<dbReference type="EMBL" id="JBHSZI010000001">
    <property type="protein sequence ID" value="MFC7059311.1"/>
    <property type="molecule type" value="Genomic_DNA"/>
</dbReference>
<dbReference type="Proteomes" id="UP001596445">
    <property type="component" value="Unassembled WGS sequence"/>
</dbReference>
<evidence type="ECO:0000256" key="1">
    <source>
        <dbReference type="ARBA" id="ARBA00022603"/>
    </source>
</evidence>
<accession>A0ABD5W189</accession>
<sequence length="222" mass="23875">MDDRPVLDSTFYGRAAWLYDRVATAPGVRSWRAQTVEALDLSPGDTVVEMGCGTGANFSYLRERVGREGRVVGVDLVGAMLRQAQARIDRAGWENVSVLRGDATSPPVEAADALVATFVVGMLDDAAGAVETWLGCVEPGGRLALLNAGRSPRPAAMPLNFLLRLFVRAVAPGNRFGRRSPLRALEDRWERARDALFAGTVDGREQRLGAGLVPLVSGRVSE</sequence>
<feature type="domain" description="Methyltransferase" evidence="3">
    <location>
        <begin position="47"/>
        <end position="141"/>
    </location>
</feature>
<keyword evidence="1 4" id="KW-0489">Methyltransferase</keyword>